<evidence type="ECO:0000313" key="2">
    <source>
        <dbReference type="WBParaSite" id="RSKR_0000013700.1"/>
    </source>
</evidence>
<reference evidence="2" key="1">
    <citation type="submission" date="2016-11" db="UniProtKB">
        <authorList>
            <consortium name="WormBaseParasite"/>
        </authorList>
    </citation>
    <scope>IDENTIFICATION</scope>
    <source>
        <strain evidence="2">KR3021</strain>
    </source>
</reference>
<dbReference type="WBParaSite" id="RSKR_0000013700.1">
    <property type="protein sequence ID" value="RSKR_0000013700.1"/>
    <property type="gene ID" value="RSKR_0000013700"/>
</dbReference>
<protein>
    <submittedName>
        <fullName evidence="2">STAS domain-containing protein</fullName>
    </submittedName>
</protein>
<organism evidence="1 2">
    <name type="scientific">Rhabditophanes sp. KR3021</name>
    <dbReference type="NCBI Taxonomy" id="114890"/>
    <lineage>
        <taxon>Eukaryota</taxon>
        <taxon>Metazoa</taxon>
        <taxon>Ecdysozoa</taxon>
        <taxon>Nematoda</taxon>
        <taxon>Chromadorea</taxon>
        <taxon>Rhabditida</taxon>
        <taxon>Tylenchina</taxon>
        <taxon>Panagrolaimomorpha</taxon>
        <taxon>Strongyloidoidea</taxon>
        <taxon>Alloionematidae</taxon>
        <taxon>Rhabditophanes</taxon>
    </lineage>
</organism>
<accession>A0AC35TFV5</accession>
<name>A0AC35TFV5_9BILA</name>
<evidence type="ECO:0000313" key="1">
    <source>
        <dbReference type="Proteomes" id="UP000095286"/>
    </source>
</evidence>
<dbReference type="Proteomes" id="UP000095286">
    <property type="component" value="Unplaced"/>
</dbReference>
<proteinExistence type="predicted"/>
<sequence>MNFNPDLERTDKSSEKFKKYLIVDASGITAIDSMGVKCIDELAEELKKHDVRLLISNCKGNVRQMCESCGLYKKVSKCDFFPSNHDAMLNARFYYSLAQSKDEATLNE</sequence>